<dbReference type="RefSeq" id="WP_150159721.1">
    <property type="nucleotide sequence ID" value="NZ_QSMZ01000078.1"/>
</dbReference>
<dbReference type="AlphaFoldDB" id="A0A9W7PYL3"/>
<accession>A0A9W7PYL3</accession>
<name>A0A9W7PYL3_BACCE</name>
<dbReference type="Proteomes" id="UP000323321">
    <property type="component" value="Unassembled WGS sequence"/>
</dbReference>
<organism evidence="1 2">
    <name type="scientific">Bacillus cereus</name>
    <dbReference type="NCBI Taxonomy" id="1396"/>
    <lineage>
        <taxon>Bacteria</taxon>
        <taxon>Bacillati</taxon>
        <taxon>Bacillota</taxon>
        <taxon>Bacilli</taxon>
        <taxon>Bacillales</taxon>
        <taxon>Bacillaceae</taxon>
        <taxon>Bacillus</taxon>
        <taxon>Bacillus cereus group</taxon>
    </lineage>
</organism>
<evidence type="ECO:0000313" key="2">
    <source>
        <dbReference type="Proteomes" id="UP000323321"/>
    </source>
</evidence>
<comment type="caution">
    <text evidence="1">The sequence shown here is derived from an EMBL/GenBank/DDBJ whole genome shotgun (WGS) entry which is preliminary data.</text>
</comment>
<proteinExistence type="predicted"/>
<gene>
    <name evidence="1" type="ORF">DX932_32720</name>
</gene>
<evidence type="ECO:0000313" key="1">
    <source>
        <dbReference type="EMBL" id="KAA6447878.1"/>
    </source>
</evidence>
<evidence type="ECO:0008006" key="3">
    <source>
        <dbReference type="Google" id="ProtNLM"/>
    </source>
</evidence>
<dbReference type="Gene3D" id="2.80.10.50">
    <property type="match status" value="1"/>
</dbReference>
<dbReference type="EMBL" id="QSMZ01000078">
    <property type="protein sequence ID" value="KAA6447878.1"/>
    <property type="molecule type" value="Genomic_DNA"/>
</dbReference>
<protein>
    <recommendedName>
        <fullName evidence="3">Insecticidal crystal toxin domain-containing protein</fullName>
    </recommendedName>
</protein>
<sequence length="478" mass="55055">MNSNQKNYEWNNNQHIPNDQMYQSHDESCNCPQNMYDDPQQNQEINNASYTSMNNPMYEENQGYYESNGYTENLGYYTPDLPDESQRFQRLRFRGNTKNSALYNQLNEGGYGGYDGGSSFCKKTPHSHQVANAFDTFDRSYFIFFLLDNAKYVIASKANGEVLIRSDYDGAVLSRPYTGDPGQHFEKTNTTPTDFKLKAHNGMSIAACDNRIDYWSKIITNGGNSLFTDNHQNINLPSLPTPTNLQLPEDLKNYDDIGISPEGAPKAIIGSVLIPAIVVDEVLSLNQSIKESPYYILTYKQYWHKMWTLLLDPGHSRLVTENTGMYDSTRQNMQKIIDMSIGADWKLRFFNKSNGFQRGICEGLYTSPSETDKDIGRSETIYTKMNINPKQVRYVKYNLAYEFELTRMDKTRVSIPWVVYHDDCVIKTFPHNMNLSIDNLNLVRAGNSYDLSIYKTPFTLKDGQIYRKNAHNSKLYYE</sequence>
<reference evidence="1 2" key="1">
    <citation type="submission" date="2018-08" db="EMBL/GenBank/DDBJ databases">
        <title>Bacillus phenotypic plasticity.</title>
        <authorList>
            <person name="Hurtado E."/>
        </authorList>
    </citation>
    <scope>NUCLEOTIDE SEQUENCE [LARGE SCALE GENOMIC DNA]</scope>
    <source>
        <strain evidence="1 2">111b</strain>
    </source>
</reference>